<feature type="chain" id="PRO_5032615464" description="C-type lectin domain-containing protein" evidence="1">
    <location>
        <begin position="23"/>
        <end position="275"/>
    </location>
</feature>
<evidence type="ECO:0000256" key="1">
    <source>
        <dbReference type="SAM" id="SignalP"/>
    </source>
</evidence>
<dbReference type="PROSITE" id="PS50041">
    <property type="entry name" value="C_TYPE_LECTIN_2"/>
    <property type="match status" value="1"/>
</dbReference>
<evidence type="ECO:0000313" key="4">
    <source>
        <dbReference type="Proteomes" id="UP000600918"/>
    </source>
</evidence>
<dbReference type="SUPFAM" id="SSF56436">
    <property type="entry name" value="C-type lectin-like"/>
    <property type="match status" value="1"/>
</dbReference>
<dbReference type="Proteomes" id="UP000600918">
    <property type="component" value="Unassembled WGS sequence"/>
</dbReference>
<dbReference type="EMBL" id="JACSDY010000004">
    <property type="protein sequence ID" value="KAF7429579.1"/>
    <property type="molecule type" value="Genomic_DNA"/>
</dbReference>
<name>A0A834P5U3_VESPE</name>
<sequence length="275" mass="31455">MNYFITFSVLLITNFLLDSSHCDRCCAINLRKLPSYKLNRIGARSDETIISRKIVHNLYECKKFAASRKALAFNFGLNINLNVKSVFPFLINKGSTIRNHLRNEASKRNLCQALQCPEIYNSSSLIRDKNYRYYSMYPNYINSGGGTIVCVPEAGLFILSDNNLNYTQAQMFCQKLNGSLAHVISEERMNGLAKYLSHKIPRYVGLSNNDDEKIWKNSFGEPLLCFEYRAWGTREPSNSRGCVAILISSSNSHVTPFWRIFNLELQESLVLCLEN</sequence>
<dbReference type="CDD" id="cd00037">
    <property type="entry name" value="CLECT"/>
    <property type="match status" value="1"/>
</dbReference>
<proteinExistence type="predicted"/>
<dbReference type="SMART" id="SM00034">
    <property type="entry name" value="CLECT"/>
    <property type="match status" value="1"/>
</dbReference>
<evidence type="ECO:0000313" key="3">
    <source>
        <dbReference type="EMBL" id="KAF7429579.1"/>
    </source>
</evidence>
<gene>
    <name evidence="3" type="ORF">H0235_005977</name>
</gene>
<comment type="caution">
    <text evidence="3">The sequence shown here is derived from an EMBL/GenBank/DDBJ whole genome shotgun (WGS) entry which is preliminary data.</text>
</comment>
<dbReference type="AlphaFoldDB" id="A0A834P5U3"/>
<accession>A0A834P5U3</accession>
<keyword evidence="4" id="KW-1185">Reference proteome</keyword>
<feature type="domain" description="C-type lectin" evidence="2">
    <location>
        <begin position="157"/>
        <end position="259"/>
    </location>
</feature>
<protein>
    <recommendedName>
        <fullName evidence="2">C-type lectin domain-containing protein</fullName>
    </recommendedName>
</protein>
<reference evidence="3" key="1">
    <citation type="journal article" date="2020" name="G3 (Bethesda)">
        <title>High-Quality Assemblies for Three Invasive Social Wasps from the &lt;i&gt;Vespula&lt;/i&gt; Genus.</title>
        <authorList>
            <person name="Harrop T.W.R."/>
            <person name="Guhlin J."/>
            <person name="McLaughlin G.M."/>
            <person name="Permina E."/>
            <person name="Stockwell P."/>
            <person name="Gilligan J."/>
            <person name="Le Lec M.F."/>
            <person name="Gruber M.A.M."/>
            <person name="Quinn O."/>
            <person name="Lovegrove M."/>
            <person name="Duncan E.J."/>
            <person name="Remnant E.J."/>
            <person name="Van Eeckhoven J."/>
            <person name="Graham B."/>
            <person name="Knapp R.A."/>
            <person name="Langford K.W."/>
            <person name="Kronenberg Z."/>
            <person name="Press M.O."/>
            <person name="Eacker S.M."/>
            <person name="Wilson-Rankin E.E."/>
            <person name="Purcell J."/>
            <person name="Lester P.J."/>
            <person name="Dearden P.K."/>
        </authorList>
    </citation>
    <scope>NUCLEOTIDE SEQUENCE</scope>
    <source>
        <strain evidence="3">Volc-1</strain>
    </source>
</reference>
<dbReference type="Gene3D" id="3.10.100.10">
    <property type="entry name" value="Mannose-Binding Protein A, subunit A"/>
    <property type="match status" value="1"/>
</dbReference>
<keyword evidence="1" id="KW-0732">Signal</keyword>
<dbReference type="InterPro" id="IPR016186">
    <property type="entry name" value="C-type_lectin-like/link_sf"/>
</dbReference>
<organism evidence="3 4">
    <name type="scientific">Vespula pensylvanica</name>
    <name type="common">Western yellow jacket</name>
    <name type="synonym">Wasp</name>
    <dbReference type="NCBI Taxonomy" id="30213"/>
    <lineage>
        <taxon>Eukaryota</taxon>
        <taxon>Metazoa</taxon>
        <taxon>Ecdysozoa</taxon>
        <taxon>Arthropoda</taxon>
        <taxon>Hexapoda</taxon>
        <taxon>Insecta</taxon>
        <taxon>Pterygota</taxon>
        <taxon>Neoptera</taxon>
        <taxon>Endopterygota</taxon>
        <taxon>Hymenoptera</taxon>
        <taxon>Apocrita</taxon>
        <taxon>Aculeata</taxon>
        <taxon>Vespoidea</taxon>
        <taxon>Vespidae</taxon>
        <taxon>Vespinae</taxon>
        <taxon>Vespula</taxon>
    </lineage>
</organism>
<feature type="signal peptide" evidence="1">
    <location>
        <begin position="1"/>
        <end position="22"/>
    </location>
</feature>
<dbReference type="InterPro" id="IPR016187">
    <property type="entry name" value="CTDL_fold"/>
</dbReference>
<dbReference type="Pfam" id="PF00059">
    <property type="entry name" value="Lectin_C"/>
    <property type="match status" value="1"/>
</dbReference>
<evidence type="ECO:0000259" key="2">
    <source>
        <dbReference type="PROSITE" id="PS50041"/>
    </source>
</evidence>
<dbReference type="InterPro" id="IPR001304">
    <property type="entry name" value="C-type_lectin-like"/>
</dbReference>